<dbReference type="AlphaFoldDB" id="B5Y839"/>
<gene>
    <name evidence="4" type="ordered locus">COPRO5265_0582</name>
</gene>
<evidence type="ECO:0000256" key="2">
    <source>
        <dbReference type="ARBA" id="ARBA00023150"/>
    </source>
</evidence>
<dbReference type="PANTHER" id="PTHR43764">
    <property type="entry name" value="MOLYBDENUM COFACTOR BIOSYNTHESIS"/>
    <property type="match status" value="1"/>
</dbReference>
<dbReference type="GO" id="GO:0006777">
    <property type="term" value="P:Mo-molybdopterin cofactor biosynthetic process"/>
    <property type="evidence" value="ECO:0007669"/>
    <property type="project" value="UniProtKB-KW"/>
</dbReference>
<proteinExistence type="predicted"/>
<evidence type="ECO:0000313" key="4">
    <source>
        <dbReference type="EMBL" id="ACI17267.1"/>
    </source>
</evidence>
<dbReference type="SUPFAM" id="SSF53218">
    <property type="entry name" value="Molybdenum cofactor biosynthesis proteins"/>
    <property type="match status" value="1"/>
</dbReference>
<dbReference type="RefSeq" id="WP_012543919.1">
    <property type="nucleotide sequence ID" value="NC_011295.1"/>
</dbReference>
<dbReference type="STRING" id="309798.COPRO5265_0582"/>
<name>B5Y839_COPPD</name>
<keyword evidence="2" id="KW-0501">Molybdenum cofactor biosynthesis</keyword>
<accession>B5Y839</accession>
<evidence type="ECO:0000256" key="1">
    <source>
        <dbReference type="ARBA" id="ARBA00005046"/>
    </source>
</evidence>
<dbReference type="KEGG" id="cpo:COPRO5265_0582"/>
<dbReference type="eggNOG" id="COG0521">
    <property type="taxonomic scope" value="Bacteria"/>
</dbReference>
<dbReference type="PANTHER" id="PTHR43764:SF1">
    <property type="entry name" value="MOLYBDOPTERIN MOLYBDOTRANSFERASE"/>
    <property type="match status" value="1"/>
</dbReference>
<protein>
    <submittedName>
        <fullName evidence="4">Molybdenum cofactor biosynthesis protein B</fullName>
    </submittedName>
</protein>
<dbReference type="InterPro" id="IPR001453">
    <property type="entry name" value="MoaB/Mog_dom"/>
</dbReference>
<organism evidence="4 5">
    <name type="scientific">Coprothermobacter proteolyticus (strain ATCC 35245 / DSM 5265 / OCM 4 / BT)</name>
    <dbReference type="NCBI Taxonomy" id="309798"/>
    <lineage>
        <taxon>Bacteria</taxon>
        <taxon>Pseudomonadati</taxon>
        <taxon>Coprothermobacterota</taxon>
        <taxon>Coprothermobacteria</taxon>
        <taxon>Coprothermobacterales</taxon>
        <taxon>Coprothermobacteraceae</taxon>
        <taxon>Coprothermobacter</taxon>
    </lineage>
</organism>
<dbReference type="CDD" id="cd00886">
    <property type="entry name" value="MogA_MoaB"/>
    <property type="match status" value="1"/>
</dbReference>
<dbReference type="Proteomes" id="UP000001732">
    <property type="component" value="Chromosome"/>
</dbReference>
<dbReference type="SMART" id="SM00852">
    <property type="entry name" value="MoCF_biosynth"/>
    <property type="match status" value="1"/>
</dbReference>
<reference evidence="5" key="1">
    <citation type="submission" date="2008-08" db="EMBL/GenBank/DDBJ databases">
        <title>The complete genome sequence of Coprothermobacter proteolyticus strain ATCC 5245 / DSM 5265 / BT.</title>
        <authorList>
            <person name="Dodson R.J."/>
            <person name="Durkin A.S."/>
            <person name="Wu M."/>
            <person name="Eisen J."/>
            <person name="Sutton G."/>
        </authorList>
    </citation>
    <scope>NUCLEOTIDE SEQUENCE [LARGE SCALE GENOMIC DNA]</scope>
    <source>
        <strain evidence="5">ATCC 35245 / DSM 5265 / OCM 4 / BT</strain>
    </source>
</reference>
<dbReference type="EMBL" id="CP001145">
    <property type="protein sequence ID" value="ACI17267.1"/>
    <property type="molecule type" value="Genomic_DNA"/>
</dbReference>
<dbReference type="InterPro" id="IPR051920">
    <property type="entry name" value="MPT_Adenylyltrnsfr/MoaC-Rel"/>
</dbReference>
<evidence type="ECO:0000313" key="5">
    <source>
        <dbReference type="Proteomes" id="UP000001732"/>
    </source>
</evidence>
<evidence type="ECO:0000259" key="3">
    <source>
        <dbReference type="SMART" id="SM00852"/>
    </source>
</evidence>
<keyword evidence="5" id="KW-1185">Reference proteome</keyword>
<dbReference type="NCBIfam" id="TIGR00177">
    <property type="entry name" value="molyb_syn"/>
    <property type="match status" value="1"/>
</dbReference>
<dbReference type="Pfam" id="PF00994">
    <property type="entry name" value="MoCF_biosynth"/>
    <property type="match status" value="1"/>
</dbReference>
<reference evidence="4 5" key="2">
    <citation type="journal article" date="2014" name="Genome Announc.">
        <title>Complete Genome Sequence of Coprothermobacter proteolyticus DSM 5265.</title>
        <authorList>
            <person name="Alexiev A."/>
            <person name="Coil D.A."/>
            <person name="Badger J.H."/>
            <person name="Enticknap J."/>
            <person name="Ward N."/>
            <person name="Robb F.T."/>
            <person name="Eisen J.A."/>
        </authorList>
    </citation>
    <scope>NUCLEOTIDE SEQUENCE [LARGE SCALE GENOMIC DNA]</scope>
    <source>
        <strain evidence="5">ATCC 35245 / DSM 5265 / OCM 4 / BT</strain>
    </source>
</reference>
<sequence>MSKLTPVITCSILICSDRCFRGEREDKTGPVLKETLERLGYHVHDVKVVPDELDVIVDQLKEWVRLGMDLIITSGGTGVGPRDVTPEATIKVIEREIPGMSFAALMLSLQKTPHAVLSRAKAGVAGTTLIINLPGSTKGAQEIIEYLDPALKHAVPIIHGEVIE</sequence>
<dbReference type="InterPro" id="IPR036425">
    <property type="entry name" value="MoaB/Mog-like_dom_sf"/>
</dbReference>
<feature type="domain" description="MoaB/Mog" evidence="3">
    <location>
        <begin position="11"/>
        <end position="154"/>
    </location>
</feature>
<comment type="pathway">
    <text evidence="1">Cofactor biosynthesis; molybdopterin biosynthesis.</text>
</comment>
<dbReference type="HOGENOM" id="CLU_077358_1_1_9"/>
<dbReference type="Gene3D" id="3.40.980.10">
    <property type="entry name" value="MoaB/Mog-like domain"/>
    <property type="match status" value="1"/>
</dbReference>